<dbReference type="AlphaFoldDB" id="A0A0D2VWM0"/>
<reference evidence="3" key="1">
    <citation type="submission" date="2011-02" db="EMBL/GenBank/DDBJ databases">
        <title>The Genome Sequence of Capsaspora owczarzaki ATCC 30864.</title>
        <authorList>
            <person name="Russ C."/>
            <person name="Cuomo C."/>
            <person name="Burger G."/>
            <person name="Gray M.W."/>
            <person name="Holland P.W.H."/>
            <person name="King N."/>
            <person name="Lang F.B.F."/>
            <person name="Roger A.J."/>
            <person name="Ruiz-Trillo I."/>
            <person name="Young S.K."/>
            <person name="Zeng Q."/>
            <person name="Gargeya S."/>
            <person name="Alvarado L."/>
            <person name="Berlin A."/>
            <person name="Chapman S.B."/>
            <person name="Chen Z."/>
            <person name="Freedman E."/>
            <person name="Gellesch M."/>
            <person name="Goldberg J."/>
            <person name="Griggs A."/>
            <person name="Gujja S."/>
            <person name="Heilman E."/>
            <person name="Heiman D."/>
            <person name="Howarth C."/>
            <person name="Mehta T."/>
            <person name="Neiman D."/>
            <person name="Pearson M."/>
            <person name="Roberts A."/>
            <person name="Saif S."/>
            <person name="Shea T."/>
            <person name="Shenoy N."/>
            <person name="Sisk P."/>
            <person name="Stolte C."/>
            <person name="Sykes S."/>
            <person name="White J."/>
            <person name="Yandava C."/>
            <person name="Haas B."/>
            <person name="Nusbaum C."/>
            <person name="Birren B."/>
        </authorList>
    </citation>
    <scope>NUCLEOTIDE SEQUENCE</scope>
    <source>
        <strain evidence="3">ATCC 30864</strain>
    </source>
</reference>
<sequence>MLSEEEIALLVSHLHPSPSPSPSPRRIHNPQSTGSTPPSARNPHQSAWLARLVVAKCLLGRLAPSKQSRSNDDAAAAATEPAWTTADAKGTFEPDPVGLALEAMLQSAAVVVAPSQLLAGTRPDAGLLPSAVRSILRFQVIKGPFLGLEEFATLVVRLGVVAPVLAALGPVGAGNVASVPPSDSVVQAIDKAVNAIEQSARPFTLPVSLHIIRQLLKSAVSTHSDPSIPTTRAENSAPIPPNYKELLHSLTSRLSNVSVVSLPLQSAPRAGLSLLADAQLLQQATHSGPGLEAAVSELATRHIQYSCTESDAYKAELLVSARWAAVQCESIADAAPLTDRPASLASFGNLTSILNRMVGGGHDMTSEIDRQLVLQVIQHPSNALDAVLHCAIQHSGQRPALQWLIELCARFYGQSRDLASGTSVVILAVEKLIARLVESAGQPAAFLSGPQFANLEGLVSSAVSHWVPTRSSSLHDTTDRFVKSLFSPDEALRKLCLPAIGTAIEQQCVTFNTQLALRLAQAIATGLSQTTARGALLLTMDYLPLFELCSQISRLLPLLRQQTFRTAGALVDDPLEVAKSTVQLLLSVPALHPSSHHAMEKWVTLMHSEHAQNTSTPILLAALPHCKLDDQLLCEWAATQLQTGSLVQVDHFIACYRSSTALSAPSTTAAGFASAAPDTLSLKLFTRQMHALARAMTASASCALAVIDSLQVHSVTADAFRQALLVACTQVLSTGSMSEWQLLVGSAMPQLVRRHQFLRVSCEAITSDPALMPFISSIHFLFRVLSLGFQHELWATGKFAMTASIVTVKTLVDQCCALPIHTEDSVIDIIRHCCLIASVWPTEQLQLSAITLVCDALQSVPPVLLVSCAETLERSVFVHLNSHALRSKVTEALNHVLQSTGHPPRPSPAV</sequence>
<evidence type="ECO:0000256" key="1">
    <source>
        <dbReference type="SAM" id="MobiDB-lite"/>
    </source>
</evidence>
<dbReference type="Proteomes" id="UP000008743">
    <property type="component" value="Unassembled WGS sequence"/>
</dbReference>
<proteinExistence type="predicted"/>
<name>A0A0D2VWM0_CAPO3</name>
<evidence type="ECO:0000313" key="3">
    <source>
        <dbReference type="Proteomes" id="UP000008743"/>
    </source>
</evidence>
<feature type="region of interest" description="Disordered" evidence="1">
    <location>
        <begin position="65"/>
        <end position="89"/>
    </location>
</feature>
<dbReference type="EMBL" id="KE346370">
    <property type="protein sequence ID" value="KJE95977.1"/>
    <property type="molecule type" value="Genomic_DNA"/>
</dbReference>
<dbReference type="RefSeq" id="XP_004345104.1">
    <property type="nucleotide sequence ID" value="XM_004345054.2"/>
</dbReference>
<evidence type="ECO:0000313" key="2">
    <source>
        <dbReference type="EMBL" id="KJE95977.1"/>
    </source>
</evidence>
<feature type="region of interest" description="Disordered" evidence="1">
    <location>
        <begin position="13"/>
        <end position="44"/>
    </location>
</feature>
<feature type="compositionally biased region" description="Polar residues" evidence="1">
    <location>
        <begin position="29"/>
        <end position="44"/>
    </location>
</feature>
<gene>
    <name evidence="2" type="ORF">CAOG_006355</name>
</gene>
<feature type="compositionally biased region" description="Low complexity" evidence="1">
    <location>
        <begin position="73"/>
        <end position="88"/>
    </location>
</feature>
<accession>A0A0D2VWM0</accession>
<organism evidence="2 3">
    <name type="scientific">Capsaspora owczarzaki (strain ATCC 30864)</name>
    <dbReference type="NCBI Taxonomy" id="595528"/>
    <lineage>
        <taxon>Eukaryota</taxon>
        <taxon>Filasterea</taxon>
        <taxon>Capsaspora</taxon>
    </lineage>
</organism>
<protein>
    <submittedName>
        <fullName evidence="2">Uncharacterized protein</fullName>
    </submittedName>
</protein>
<keyword evidence="3" id="KW-1185">Reference proteome</keyword>
<dbReference type="InParanoid" id="A0A0D2VWM0"/>